<dbReference type="PANTHER" id="PTHR20858">
    <property type="entry name" value="PHOSPHOMETHYLPYRIMIDINE KINASE"/>
    <property type="match status" value="1"/>
</dbReference>
<dbReference type="Gene3D" id="3.20.20.70">
    <property type="entry name" value="Aldolase class I"/>
    <property type="match status" value="1"/>
</dbReference>
<dbReference type="Pfam" id="PF08543">
    <property type="entry name" value="Phos_pyr_kin"/>
    <property type="match status" value="1"/>
</dbReference>
<dbReference type="GO" id="GO:0008902">
    <property type="term" value="F:hydroxymethylpyrimidine kinase activity"/>
    <property type="evidence" value="ECO:0007669"/>
    <property type="project" value="UniProtKB-EC"/>
</dbReference>
<evidence type="ECO:0000259" key="6">
    <source>
        <dbReference type="Pfam" id="PF08543"/>
    </source>
</evidence>
<keyword evidence="4" id="KW-0511">Multifunctional enzyme</keyword>
<dbReference type="InterPro" id="IPR029056">
    <property type="entry name" value="Ribokinase-like"/>
</dbReference>
<dbReference type="AlphaFoldDB" id="A0A975CHZ7"/>
<dbReference type="NCBIfam" id="TIGR00097">
    <property type="entry name" value="HMP-P_kinase"/>
    <property type="match status" value="1"/>
</dbReference>
<organism evidence="7 8">
    <name type="scientific">Ottowia testudinis</name>
    <dbReference type="NCBI Taxonomy" id="2816950"/>
    <lineage>
        <taxon>Bacteria</taxon>
        <taxon>Pseudomonadati</taxon>
        <taxon>Pseudomonadota</taxon>
        <taxon>Betaproteobacteria</taxon>
        <taxon>Burkholderiales</taxon>
        <taxon>Comamonadaceae</taxon>
        <taxon>Ottowia</taxon>
    </lineage>
</organism>
<dbReference type="InterPro" id="IPR013785">
    <property type="entry name" value="Aldolase_TIM"/>
</dbReference>
<reference evidence="7" key="1">
    <citation type="submission" date="2021-03" db="EMBL/GenBank/DDBJ databases">
        <title>Ottowia sp. 27C isolated from the cloaca of a Giant Asian pond turtle (Heosemys grandis).</title>
        <authorList>
            <person name="Spergser J."/>
            <person name="Busse H.-J."/>
        </authorList>
    </citation>
    <scope>NUCLEOTIDE SEQUENCE</scope>
    <source>
        <strain evidence="7">27C</strain>
    </source>
</reference>
<dbReference type="InterPro" id="IPR013749">
    <property type="entry name" value="PM/HMP-P_kinase-1"/>
</dbReference>
<dbReference type="GO" id="GO:0005829">
    <property type="term" value="C:cytosol"/>
    <property type="evidence" value="ECO:0007669"/>
    <property type="project" value="TreeGrafter"/>
</dbReference>
<dbReference type="SUPFAM" id="SSF53613">
    <property type="entry name" value="Ribokinase-like"/>
    <property type="match status" value="1"/>
</dbReference>
<dbReference type="GO" id="GO:0008972">
    <property type="term" value="F:phosphomethylpyrimidine kinase activity"/>
    <property type="evidence" value="ECO:0007669"/>
    <property type="project" value="InterPro"/>
</dbReference>
<sequence>MPAALYPRAQAAIENAAKPIVWSIAGTDSGGGAGLSADQRAAGAFGVHLCPVVAAVTAQSSVGVTRVDAVAPDLLDAQLTALAADMPPAAIKTGLLGSADNVAVVARWVDKLRERGPVALVIDPVLGASTGAAFAGDAVLRAYRDLLLPRATLITPNQREARRLLGEGSSQATVPALAQALRALGAQALAITGGDSVQADGWSLDWIDTPNASGWLALPRIDTPHTHGTGCTFATSAACAMAFGFVAADALVLAKMATTHALRHGHAAGQGAGPVAARAGFSSDATLMPLMPWGDDSDFDSCLRWLDKRQSAISLEDDEFGLYAIVDSAERVQQVVQAGVKLVQLRIKTPDTPAADWPAALRHTHAQALAACRAAQATLVVNDHWRLATELAAGNAKGLAVHLGQEDLLALGESGRAELRASGLALGISSHSLWELCRARSLNPWYVACGPVWPTLTKAMPWRPQGLDNLAWWVQMAGVPVVAIGGILEPAQASQAAQSGASAVCVVRGLGDDPSRTVPVWQAAIAVGRAAPPLAVPAWPHPSLAMTT</sequence>
<evidence type="ECO:0000256" key="1">
    <source>
        <dbReference type="ARBA" id="ARBA00001946"/>
    </source>
</evidence>
<keyword evidence="7" id="KW-0418">Kinase</keyword>
<evidence type="ECO:0000259" key="5">
    <source>
        <dbReference type="Pfam" id="PF02581"/>
    </source>
</evidence>
<keyword evidence="8" id="KW-1185">Reference proteome</keyword>
<dbReference type="InterPro" id="IPR022998">
    <property type="entry name" value="ThiamineP_synth_TenI"/>
</dbReference>
<dbReference type="KEGG" id="otd:J1M35_11255"/>
<proteinExistence type="predicted"/>
<evidence type="ECO:0000313" key="7">
    <source>
        <dbReference type="EMBL" id="QTD43738.1"/>
    </source>
</evidence>
<dbReference type="SUPFAM" id="SSF51391">
    <property type="entry name" value="Thiamin phosphate synthase"/>
    <property type="match status" value="1"/>
</dbReference>
<evidence type="ECO:0000256" key="2">
    <source>
        <dbReference type="ARBA" id="ARBA00004948"/>
    </source>
</evidence>
<gene>
    <name evidence="7" type="primary">thiD</name>
    <name evidence="7" type="ORF">J1M35_11255</name>
</gene>
<dbReference type="EMBL" id="CP071796">
    <property type="protein sequence ID" value="QTD43738.1"/>
    <property type="molecule type" value="Genomic_DNA"/>
</dbReference>
<dbReference type="Gene3D" id="3.40.1190.20">
    <property type="match status" value="1"/>
</dbReference>
<dbReference type="CDD" id="cd01169">
    <property type="entry name" value="HMPP_kinase"/>
    <property type="match status" value="1"/>
</dbReference>
<protein>
    <recommendedName>
        <fullName evidence="3">hydroxymethylpyrimidine kinase</fullName>
        <ecNumber evidence="3">2.7.1.49</ecNumber>
    </recommendedName>
</protein>
<dbReference type="GO" id="GO:0009228">
    <property type="term" value="P:thiamine biosynthetic process"/>
    <property type="evidence" value="ECO:0007669"/>
    <property type="project" value="UniProtKB-KW"/>
</dbReference>
<dbReference type="Proteomes" id="UP000663903">
    <property type="component" value="Chromosome"/>
</dbReference>
<evidence type="ECO:0000256" key="4">
    <source>
        <dbReference type="ARBA" id="ARBA00023268"/>
    </source>
</evidence>
<dbReference type="PANTHER" id="PTHR20858:SF17">
    <property type="entry name" value="HYDROXYMETHYLPYRIMIDINE_PHOSPHOMETHYLPYRIMIDINE KINASE THI20-RELATED"/>
    <property type="match status" value="1"/>
</dbReference>
<feature type="domain" description="Thiamine phosphate synthase/TenI" evidence="5">
    <location>
        <begin position="327"/>
        <end position="510"/>
    </location>
</feature>
<comment type="cofactor">
    <cofactor evidence="1">
        <name>Mg(2+)</name>
        <dbReference type="ChEBI" id="CHEBI:18420"/>
    </cofactor>
</comment>
<dbReference type="Pfam" id="PF02581">
    <property type="entry name" value="TMP-TENI"/>
    <property type="match status" value="1"/>
</dbReference>
<dbReference type="RefSeq" id="WP_208007147.1">
    <property type="nucleotide sequence ID" value="NZ_CP071796.1"/>
</dbReference>
<dbReference type="InterPro" id="IPR004399">
    <property type="entry name" value="HMP/HMP-P_kinase_dom"/>
</dbReference>
<evidence type="ECO:0000313" key="8">
    <source>
        <dbReference type="Proteomes" id="UP000663903"/>
    </source>
</evidence>
<accession>A0A975CHZ7</accession>
<evidence type="ECO:0000256" key="3">
    <source>
        <dbReference type="ARBA" id="ARBA00012135"/>
    </source>
</evidence>
<dbReference type="CDD" id="cd00564">
    <property type="entry name" value="TMP_TenI"/>
    <property type="match status" value="1"/>
</dbReference>
<dbReference type="EC" id="2.7.1.49" evidence="3"/>
<dbReference type="InterPro" id="IPR036206">
    <property type="entry name" value="ThiamineP_synth_sf"/>
</dbReference>
<name>A0A975CHZ7_9BURK</name>
<comment type="pathway">
    <text evidence="2">Cofactor biosynthesis; thiamine diphosphate biosynthesis.</text>
</comment>
<keyword evidence="7" id="KW-0808">Transferase</keyword>
<feature type="domain" description="Pyridoxamine kinase/Phosphomethylpyrimidine kinase" evidence="6">
    <location>
        <begin position="28"/>
        <end position="275"/>
    </location>
</feature>